<evidence type="ECO:0008006" key="5">
    <source>
        <dbReference type="Google" id="ProtNLM"/>
    </source>
</evidence>
<organism evidence="3 4">
    <name type="scientific">Teichococcus aestuarii</name>
    <dbReference type="NCBI Taxonomy" id="568898"/>
    <lineage>
        <taxon>Bacteria</taxon>
        <taxon>Pseudomonadati</taxon>
        <taxon>Pseudomonadota</taxon>
        <taxon>Alphaproteobacteria</taxon>
        <taxon>Acetobacterales</taxon>
        <taxon>Roseomonadaceae</taxon>
        <taxon>Roseomonas</taxon>
    </lineage>
</organism>
<sequence length="182" mass="19333">MRTILPLALLAPLLAACAQQQTVFEPSRKPATELRAAQVRLVPVDAESAMRGVIATLHDLGYRITKVEPEAGTVSATRVTALRMAVVVRPRSPGESVVRANATIVAPLREAQVDSAEFYQKNFFAQLAATLQREVAEAPADVTAPEAQRPTAELNTIQEREAAARAVAQPATASPANGASSR</sequence>
<comment type="caution">
    <text evidence="3">The sequence shown here is derived from an EMBL/GenBank/DDBJ whole genome shotgun (WGS) entry which is preliminary data.</text>
</comment>
<keyword evidence="4" id="KW-1185">Reference proteome</keyword>
<feature type="region of interest" description="Disordered" evidence="1">
    <location>
        <begin position="162"/>
        <end position="182"/>
    </location>
</feature>
<evidence type="ECO:0000313" key="4">
    <source>
        <dbReference type="Proteomes" id="UP000245048"/>
    </source>
</evidence>
<dbReference type="OrthoDB" id="7275283at2"/>
<feature type="signal peptide" evidence="2">
    <location>
        <begin position="1"/>
        <end position="18"/>
    </location>
</feature>
<evidence type="ECO:0000313" key="3">
    <source>
        <dbReference type="EMBL" id="PWC27099.1"/>
    </source>
</evidence>
<keyword evidence="2" id="KW-0732">Signal</keyword>
<reference evidence="4" key="1">
    <citation type="submission" date="2017-10" db="EMBL/GenBank/DDBJ databases">
        <authorList>
            <person name="Toshchakov S.V."/>
            <person name="Goeva M.A."/>
        </authorList>
    </citation>
    <scope>NUCLEOTIDE SEQUENCE [LARGE SCALE GENOMIC DNA]</scope>
    <source>
        <strain evidence="4">JR1/69-1-13</strain>
    </source>
</reference>
<dbReference type="EMBL" id="PDOA01000018">
    <property type="protein sequence ID" value="PWC27099.1"/>
    <property type="molecule type" value="Genomic_DNA"/>
</dbReference>
<accession>A0A2U1UZM5</accession>
<name>A0A2U1UZM5_9PROT</name>
<evidence type="ECO:0000256" key="2">
    <source>
        <dbReference type="SAM" id="SignalP"/>
    </source>
</evidence>
<gene>
    <name evidence="3" type="ORF">CR165_19260</name>
</gene>
<feature type="compositionally biased region" description="Low complexity" evidence="1">
    <location>
        <begin position="164"/>
        <end position="176"/>
    </location>
</feature>
<dbReference type="Proteomes" id="UP000245048">
    <property type="component" value="Unassembled WGS sequence"/>
</dbReference>
<protein>
    <recommendedName>
        <fullName evidence="5">Lipoprotein</fullName>
    </recommendedName>
</protein>
<dbReference type="RefSeq" id="WP_109518584.1">
    <property type="nucleotide sequence ID" value="NZ_JBHSCH010000001.1"/>
</dbReference>
<proteinExistence type="predicted"/>
<dbReference type="PROSITE" id="PS51257">
    <property type="entry name" value="PROKAR_LIPOPROTEIN"/>
    <property type="match status" value="1"/>
</dbReference>
<evidence type="ECO:0000256" key="1">
    <source>
        <dbReference type="SAM" id="MobiDB-lite"/>
    </source>
</evidence>
<feature type="chain" id="PRO_5015726181" description="Lipoprotein" evidence="2">
    <location>
        <begin position="19"/>
        <end position="182"/>
    </location>
</feature>
<dbReference type="AlphaFoldDB" id="A0A2U1UZM5"/>